<organism evidence="1 2">
    <name type="scientific">Legionella dresdenensis</name>
    <dbReference type="NCBI Taxonomy" id="450200"/>
    <lineage>
        <taxon>Bacteria</taxon>
        <taxon>Pseudomonadati</taxon>
        <taxon>Pseudomonadota</taxon>
        <taxon>Gammaproteobacteria</taxon>
        <taxon>Legionellales</taxon>
        <taxon>Legionellaceae</taxon>
        <taxon>Legionella</taxon>
    </lineage>
</organism>
<dbReference type="EMBL" id="JBHSAB010000031">
    <property type="protein sequence ID" value="MFC3909901.1"/>
    <property type="molecule type" value="Genomic_DNA"/>
</dbReference>
<keyword evidence="2" id="KW-1185">Reference proteome</keyword>
<accession>A0ABV8CIL1</accession>
<evidence type="ECO:0000313" key="2">
    <source>
        <dbReference type="Proteomes" id="UP001595758"/>
    </source>
</evidence>
<proteinExistence type="predicted"/>
<reference evidence="2" key="1">
    <citation type="journal article" date="2019" name="Int. J. Syst. Evol. Microbiol.">
        <title>The Global Catalogue of Microorganisms (GCM) 10K type strain sequencing project: providing services to taxonomists for standard genome sequencing and annotation.</title>
        <authorList>
            <consortium name="The Broad Institute Genomics Platform"/>
            <consortium name="The Broad Institute Genome Sequencing Center for Infectious Disease"/>
            <person name="Wu L."/>
            <person name="Ma J."/>
        </authorList>
    </citation>
    <scope>NUCLEOTIDE SEQUENCE [LARGE SCALE GENOMIC DNA]</scope>
    <source>
        <strain evidence="2">CCUG 59858</strain>
    </source>
</reference>
<evidence type="ECO:0000313" key="1">
    <source>
        <dbReference type="EMBL" id="MFC3909901.1"/>
    </source>
</evidence>
<sequence>MKNVNKTRRILPASFFATPHTKEVKPKLKLKGKTLREIHTHIIKENCYSSAAKRLDVHHSAFARFLASLPIPAIPDAIPKLTGISIFKWLKSLTVAEAEAIWKEAYDKPLTHEPLDPEKITPEMIYLAVQETKGISTAAANAGIRLKNIRNIWFQLFDEDSELRTFEGWKQLSQEEVLFIFNKNYTEPVTSLGYKKTGEEQKRAREEIKKTDSAIRKSTAALPYQNSIFNFVISKDKEKLPITPITDAQQKTPAL</sequence>
<comment type="caution">
    <text evidence="1">The sequence shown here is derived from an EMBL/GenBank/DDBJ whole genome shotgun (WGS) entry which is preliminary data.</text>
</comment>
<gene>
    <name evidence="1" type="ORF">ACFORL_12560</name>
</gene>
<protein>
    <submittedName>
        <fullName evidence="1">Uncharacterized protein</fullName>
    </submittedName>
</protein>
<name>A0ABV8CIL1_9GAMM</name>
<dbReference type="Proteomes" id="UP001595758">
    <property type="component" value="Unassembled WGS sequence"/>
</dbReference>
<dbReference type="RefSeq" id="WP_382344566.1">
    <property type="nucleotide sequence ID" value="NZ_JBHSAB010000031.1"/>
</dbReference>